<dbReference type="GO" id="GO:0031012">
    <property type="term" value="C:extracellular matrix"/>
    <property type="evidence" value="ECO:0007669"/>
    <property type="project" value="InterPro"/>
</dbReference>
<evidence type="ECO:0000313" key="7">
    <source>
        <dbReference type="EMBL" id="CCU55619.1"/>
    </source>
</evidence>
<evidence type="ECO:0000313" key="8">
    <source>
        <dbReference type="Proteomes" id="UP000792220"/>
    </source>
</evidence>
<feature type="transmembrane region" description="Helical" evidence="5">
    <location>
        <begin position="12"/>
        <end position="40"/>
    </location>
</feature>
<keyword evidence="1" id="KW-0645">Protease</keyword>
<dbReference type="OrthoDB" id="27586at10239"/>
<dbReference type="RefSeq" id="YP_008004121.1">
    <property type="nucleotide sequence ID" value="NC_021248.1"/>
</dbReference>
<dbReference type="GO" id="GO:0004222">
    <property type="term" value="F:metalloendopeptidase activity"/>
    <property type="evidence" value="ECO:0007669"/>
    <property type="project" value="InterPro"/>
</dbReference>
<sequence length="350" mass="42227">MDKKIYNNVHKFNIIGIIILCLLILIFVIIIALLNIFLIINKNSIIDIKNNLENKTINYTEYVENKNYTWVNNYMYNAIKKTQKLCLGPKYITWKYVPNNNISIDNKFMEKLCQMAIEAWQEITSDYIYFIKYNGSNVNMTISIQNNHIIEYTKIKEDDINYDNILAHSHGIYYMDIHINYNALKNITISQMIVMLLHEIGHSIGAYDKNNKKYNNSIMYYKSTDRIINIFDLTNEFDIITIQMITRHYNCTLLYYYIKKYTQIKTKKWEKDIYNNWIPIQYDNINEIWNNIFNSWEIKIYDKLGIIWNNKTNSWDIIIDNNNVKWDYTSNSWNKINIFIYIFRMHLKCS</sequence>
<dbReference type="Proteomes" id="UP000792220">
    <property type="component" value="Genome"/>
</dbReference>
<name>A0A916P156_CBEPV</name>
<accession>A0A916P156</accession>
<dbReference type="GeneID" id="15613041"/>
<keyword evidence="3" id="KW-0378">Hydrolase</keyword>
<gene>
    <name evidence="7" type="ORF">CHBEV_051</name>
</gene>
<keyword evidence="4" id="KW-0862">Zinc</keyword>
<evidence type="ECO:0000256" key="4">
    <source>
        <dbReference type="ARBA" id="ARBA00022833"/>
    </source>
</evidence>
<reference evidence="7" key="1">
    <citation type="journal article" date="2013" name="J. Virol.">
        <title>New Insights into the Evolution of Entomopoxvirinae from the Complete Genome Sequences of Four Entomopoxviruses Infecting Adoxophyes honmai, Choristoneura biennis, Choristoneura rosaceana, and Mythimna separata.</title>
        <authorList>
            <person name="Theze J."/>
            <person name="Takatsuka J."/>
            <person name="Li Z."/>
            <person name="Gallais J."/>
            <person name="Doucet D."/>
            <person name="Arif B."/>
            <person name="Nakai M."/>
            <person name="Herniou E.A."/>
        </authorList>
    </citation>
    <scope>NUCLEOTIDE SEQUENCE</scope>
</reference>
<evidence type="ECO:0000259" key="6">
    <source>
        <dbReference type="Pfam" id="PF00413"/>
    </source>
</evidence>
<organism evidence="7 8">
    <name type="scientific">Choristoneura biennis entomopoxvirus</name>
    <name type="common">CbEPV</name>
    <dbReference type="NCBI Taxonomy" id="10288"/>
    <lineage>
        <taxon>Viruses</taxon>
        <taxon>Varidnaviria</taxon>
        <taxon>Bamfordvirae</taxon>
        <taxon>Nucleocytoviricota</taxon>
        <taxon>Pokkesviricetes</taxon>
        <taxon>Chitovirales</taxon>
        <taxon>Poxviridae</taxon>
        <taxon>Entomopoxvirinae</taxon>
        <taxon>Betaentomopoxvirus</taxon>
        <taxon>Betaentomopoxvirus cbiennis</taxon>
    </lineage>
</organism>
<evidence type="ECO:0000256" key="5">
    <source>
        <dbReference type="SAM" id="Phobius"/>
    </source>
</evidence>
<protein>
    <recommendedName>
        <fullName evidence="6">Peptidase M10 metallopeptidase domain-containing protein</fullName>
    </recommendedName>
</protein>
<dbReference type="Pfam" id="PF00413">
    <property type="entry name" value="Peptidase_M10"/>
    <property type="match status" value="1"/>
</dbReference>
<dbReference type="GO" id="GO:0006508">
    <property type="term" value="P:proteolysis"/>
    <property type="evidence" value="ECO:0007669"/>
    <property type="project" value="UniProtKB-KW"/>
</dbReference>
<keyword evidence="5" id="KW-1133">Transmembrane helix</keyword>
<keyword evidence="8" id="KW-1185">Reference proteome</keyword>
<feature type="domain" description="Peptidase M10 metallopeptidase" evidence="6">
    <location>
        <begin position="90"/>
        <end position="234"/>
    </location>
</feature>
<proteinExistence type="predicted"/>
<evidence type="ECO:0000256" key="1">
    <source>
        <dbReference type="ARBA" id="ARBA00022670"/>
    </source>
</evidence>
<organismHost>
    <name type="scientific">Choristoneura fumiferana</name>
    <name type="common">Spruce budworm moth</name>
    <name type="synonym">Archips fumiferana</name>
    <dbReference type="NCBI Taxonomy" id="7141"/>
</organismHost>
<dbReference type="GO" id="GO:0008270">
    <property type="term" value="F:zinc ion binding"/>
    <property type="evidence" value="ECO:0007669"/>
    <property type="project" value="InterPro"/>
</dbReference>
<dbReference type="Gene3D" id="3.40.390.10">
    <property type="entry name" value="Collagenase (Catalytic Domain)"/>
    <property type="match status" value="1"/>
</dbReference>
<dbReference type="KEGG" id="vg:15613041"/>
<keyword evidence="5" id="KW-0812">Transmembrane</keyword>
<keyword evidence="5" id="KW-0472">Membrane</keyword>
<keyword evidence="2" id="KW-0479">Metal-binding</keyword>
<dbReference type="InterPro" id="IPR024079">
    <property type="entry name" value="MetalloPept_cat_dom_sf"/>
</dbReference>
<evidence type="ECO:0000256" key="2">
    <source>
        <dbReference type="ARBA" id="ARBA00022723"/>
    </source>
</evidence>
<dbReference type="InterPro" id="IPR001818">
    <property type="entry name" value="Pept_M10_metallopeptidase"/>
</dbReference>
<evidence type="ECO:0000256" key="3">
    <source>
        <dbReference type="ARBA" id="ARBA00022801"/>
    </source>
</evidence>
<dbReference type="EMBL" id="HF679132">
    <property type="protein sequence ID" value="CCU55619.1"/>
    <property type="molecule type" value="Genomic_DNA"/>
</dbReference>
<dbReference type="SUPFAM" id="SSF55486">
    <property type="entry name" value="Metalloproteases ('zincins'), catalytic domain"/>
    <property type="match status" value="1"/>
</dbReference>